<gene>
    <name evidence="1" type="ORF">VNO77_04102</name>
</gene>
<reference evidence="1 2" key="1">
    <citation type="submission" date="2024-01" db="EMBL/GenBank/DDBJ databases">
        <title>The genomes of 5 underutilized Papilionoideae crops provide insights into root nodulation and disease resistanc.</title>
        <authorList>
            <person name="Jiang F."/>
        </authorList>
    </citation>
    <scope>NUCLEOTIDE SEQUENCE [LARGE SCALE GENOMIC DNA]</scope>
    <source>
        <strain evidence="1">LVBAO_FW01</strain>
        <tissue evidence="1">Leaves</tissue>
    </source>
</reference>
<accession>A0AAN9MVX7</accession>
<dbReference type="AlphaFoldDB" id="A0AAN9MVX7"/>
<dbReference type="Proteomes" id="UP001367508">
    <property type="component" value="Unassembled WGS sequence"/>
</dbReference>
<organism evidence="1 2">
    <name type="scientific">Canavalia gladiata</name>
    <name type="common">Sword bean</name>
    <name type="synonym">Dolichos gladiatus</name>
    <dbReference type="NCBI Taxonomy" id="3824"/>
    <lineage>
        <taxon>Eukaryota</taxon>
        <taxon>Viridiplantae</taxon>
        <taxon>Streptophyta</taxon>
        <taxon>Embryophyta</taxon>
        <taxon>Tracheophyta</taxon>
        <taxon>Spermatophyta</taxon>
        <taxon>Magnoliopsida</taxon>
        <taxon>eudicotyledons</taxon>
        <taxon>Gunneridae</taxon>
        <taxon>Pentapetalae</taxon>
        <taxon>rosids</taxon>
        <taxon>fabids</taxon>
        <taxon>Fabales</taxon>
        <taxon>Fabaceae</taxon>
        <taxon>Papilionoideae</taxon>
        <taxon>50 kb inversion clade</taxon>
        <taxon>NPAAA clade</taxon>
        <taxon>indigoferoid/millettioid clade</taxon>
        <taxon>Phaseoleae</taxon>
        <taxon>Canavalia</taxon>
    </lineage>
</organism>
<name>A0AAN9MVX7_CANGL</name>
<evidence type="ECO:0000313" key="1">
    <source>
        <dbReference type="EMBL" id="KAK7362005.1"/>
    </source>
</evidence>
<evidence type="ECO:0000313" key="2">
    <source>
        <dbReference type="Proteomes" id="UP001367508"/>
    </source>
</evidence>
<keyword evidence="2" id="KW-1185">Reference proteome</keyword>
<dbReference type="EMBL" id="JAYMYQ010000001">
    <property type="protein sequence ID" value="KAK7362005.1"/>
    <property type="molecule type" value="Genomic_DNA"/>
</dbReference>
<comment type="caution">
    <text evidence="1">The sequence shown here is derived from an EMBL/GenBank/DDBJ whole genome shotgun (WGS) entry which is preliminary data.</text>
</comment>
<protein>
    <submittedName>
        <fullName evidence="1">Uncharacterized protein</fullName>
    </submittedName>
</protein>
<proteinExistence type="predicted"/>
<sequence length="159" mass="18475">MHHAYALFHVDAQRWVPSYVDDWMKFCLHIRLAIPFSQDSWDCPRPSKSQTRLHVLLLAIYLLMAIKTQDFWTEKILENFGGGSFTIYEQRTIAIIETSRGREEAKSRHLCKLDEDHTGLPLLQEVDAVISPVDPCMNPFTNLPEMFLVSTLRWGAQRD</sequence>